<dbReference type="InterPro" id="IPR020845">
    <property type="entry name" value="AMP-binding_CS"/>
</dbReference>
<dbReference type="Gene3D" id="3.40.50.12780">
    <property type="entry name" value="N-terminal domain of ligase-like"/>
    <property type="match status" value="1"/>
</dbReference>
<dbReference type="EC" id="6.2.1.3" evidence="4"/>
<dbReference type="SMART" id="SM00823">
    <property type="entry name" value="PKS_PP"/>
    <property type="match status" value="1"/>
</dbReference>
<dbReference type="Gene3D" id="3.30.300.30">
    <property type="match status" value="1"/>
</dbReference>
<dbReference type="InterPro" id="IPR009081">
    <property type="entry name" value="PP-bd_ACP"/>
</dbReference>
<evidence type="ECO:0000256" key="2">
    <source>
        <dbReference type="ARBA" id="ARBA00022553"/>
    </source>
</evidence>
<dbReference type="GO" id="GO:0004467">
    <property type="term" value="F:long-chain fatty acid-CoA ligase activity"/>
    <property type="evidence" value="ECO:0007669"/>
    <property type="project" value="UniProtKB-EC"/>
</dbReference>
<organism evidence="4">
    <name type="scientific">uncultured bacterium esnapd2</name>
    <dbReference type="NCBI Taxonomy" id="1366601"/>
    <lineage>
        <taxon>Bacteria</taxon>
        <taxon>environmental samples</taxon>
    </lineage>
</organism>
<accession>S5UBP9</accession>
<protein>
    <submittedName>
        <fullName evidence="4">Long-chain-fatty-acid--CoA ligase</fullName>
        <ecNumber evidence="4">6.2.1.3</ecNumber>
    </submittedName>
</protein>
<dbReference type="PANTHER" id="PTHR45527:SF1">
    <property type="entry name" value="FATTY ACID SYNTHASE"/>
    <property type="match status" value="1"/>
</dbReference>
<name>S5UBP9_9BACT</name>
<dbReference type="PANTHER" id="PTHR45527">
    <property type="entry name" value="NONRIBOSOMAL PEPTIDE SYNTHETASE"/>
    <property type="match status" value="1"/>
</dbReference>
<evidence type="ECO:0000313" key="4">
    <source>
        <dbReference type="EMBL" id="AGS49317.1"/>
    </source>
</evidence>
<dbReference type="Pfam" id="PF00975">
    <property type="entry name" value="Thioesterase"/>
    <property type="match status" value="1"/>
</dbReference>
<keyword evidence="2" id="KW-0597">Phosphoprotein</keyword>
<dbReference type="Pfam" id="PF00501">
    <property type="entry name" value="AMP-binding"/>
    <property type="match status" value="1"/>
</dbReference>
<dbReference type="InterPro" id="IPR000873">
    <property type="entry name" value="AMP-dep_synth/lig_dom"/>
</dbReference>
<dbReference type="InterPro" id="IPR036736">
    <property type="entry name" value="ACP-like_sf"/>
</dbReference>
<dbReference type="InterPro" id="IPR029058">
    <property type="entry name" value="AB_hydrolase_fold"/>
</dbReference>
<dbReference type="InterPro" id="IPR020806">
    <property type="entry name" value="PKS_PP-bd"/>
</dbReference>
<dbReference type="NCBIfam" id="TIGR01733">
    <property type="entry name" value="AA-adenyl-dom"/>
    <property type="match status" value="1"/>
</dbReference>
<dbReference type="SUPFAM" id="SSF56801">
    <property type="entry name" value="Acetyl-CoA synthetase-like"/>
    <property type="match status" value="1"/>
</dbReference>
<dbReference type="PROSITE" id="PS00455">
    <property type="entry name" value="AMP_BINDING"/>
    <property type="match status" value="1"/>
</dbReference>
<dbReference type="InterPro" id="IPR042099">
    <property type="entry name" value="ANL_N_sf"/>
</dbReference>
<dbReference type="GO" id="GO:0005737">
    <property type="term" value="C:cytoplasm"/>
    <property type="evidence" value="ECO:0007669"/>
    <property type="project" value="TreeGrafter"/>
</dbReference>
<dbReference type="PROSITE" id="PS50075">
    <property type="entry name" value="CARRIER"/>
    <property type="match status" value="1"/>
</dbReference>
<keyword evidence="4" id="KW-0436">Ligase</keyword>
<dbReference type="GO" id="GO:0031177">
    <property type="term" value="F:phosphopantetheine binding"/>
    <property type="evidence" value="ECO:0007669"/>
    <property type="project" value="InterPro"/>
</dbReference>
<dbReference type="AlphaFoldDB" id="S5UBP9"/>
<evidence type="ECO:0000259" key="3">
    <source>
        <dbReference type="PROSITE" id="PS50075"/>
    </source>
</evidence>
<dbReference type="EMBL" id="KF264539">
    <property type="protein sequence ID" value="AGS49317.1"/>
    <property type="molecule type" value="Genomic_DNA"/>
</dbReference>
<dbReference type="SUPFAM" id="SSF53474">
    <property type="entry name" value="alpha/beta-Hydrolases"/>
    <property type="match status" value="1"/>
</dbReference>
<dbReference type="SMART" id="SM00824">
    <property type="entry name" value="PKS_TE"/>
    <property type="match status" value="1"/>
</dbReference>
<dbReference type="InterPro" id="IPR045851">
    <property type="entry name" value="AMP-bd_C_sf"/>
</dbReference>
<sequence>MTDRLRLSPTRIRPWIPPGGAVAAGLDSLRRPVPAELAARLRELGELRDVLLVAHLKVLGVMGGERTPLTGYLVPGADLAARGVALDDHTWRELVGKVNEPVEVTEDAPDFDVVLDFSGAGVTGSVLGVAYVDGEDGLWLEVRFRQEVIDRDHAERFAGYELRALELLAADPDASHDAESLVAPDEYEYQMRAHSGADIRWHGRLFVELFEEQVRLRPNDLAAAHGDARWTFRELNANANKVANTLLRRGLSAEDPVAVVMNRELNWIAAMLGVFKAGGVYMPVRPDFPPDRVAMQFERADCKFVLSSADAVHTANEALAGSVRDCPVSLVEGVLRDETDDTDPEISIEPGQLAYIYFTSGSTGAPKGAMCEHAGMLNHLYMKIDDMELAEGEVVTQTASQCFDISLWQVIAPWLVGASTRIIDTETQLDVDWFLDEIAAGGIQVIQIVPAYLDVMTSHLTRHPRELGDLRTVSVTGEALKLELVRRWFAVYPRISLVNAYGATEVSDDTMHEVLTGLPERDYVTVGRPLRNVHVYVLDDKLRIAPLGAPGEIAFAGVAVGRGYINDEERTAHAFVEDPHRPGTRMYRTGDFGRWLPEGKIEFLGRRDEQVKVRGFRIEIGDIENKILGVPGVREAAVVIEGDSDTKTLVAFHSGGSTVQAEDIRDHLATQLPEYMIPTYFHRLDSLPLTENGKVNKKLLTSLAGTLGHAGASYVAPVTDAERRLATAWAEVLGVPLERIGRRDNFFELGGTSLAAVRLVVNLDRQISLTQVVTNPVLEDLAACLVAAVAPDAGLVQRLSIGDFDSTATLVCLPYAGGNAVNFQQLAKALQDKGIAVYAVELPGHDLVGGHDTPLQEVTEVAKAVNDEIAAITGPIMLWGHCAGAAFAVEIARLMEAGGRPPSRIFAGALMLDAAQDLDAESAMVTAMSDAEIIALLRQDSAFVELDSLKPERMDVVGSAYRHDVCSANQYLVDIQQNGFKLSTPLEVVVAADDRTTEGHAIRHSRWSMVADQVELRELSEGGHYFVRTRADEVADLIAAACR</sequence>
<evidence type="ECO:0000256" key="1">
    <source>
        <dbReference type="ARBA" id="ARBA00022450"/>
    </source>
</evidence>
<dbReference type="InterPro" id="IPR010071">
    <property type="entry name" value="AA_adenyl_dom"/>
</dbReference>
<dbReference type="InterPro" id="IPR025110">
    <property type="entry name" value="AMP-bd_C"/>
</dbReference>
<dbReference type="Gene3D" id="3.40.50.1820">
    <property type="entry name" value="alpha/beta hydrolase"/>
    <property type="match status" value="1"/>
</dbReference>
<proteinExistence type="predicted"/>
<dbReference type="Pfam" id="PF13193">
    <property type="entry name" value="AMP-binding_C"/>
    <property type="match status" value="1"/>
</dbReference>
<dbReference type="InterPro" id="IPR001031">
    <property type="entry name" value="Thioesterase"/>
</dbReference>
<keyword evidence="1" id="KW-0596">Phosphopantetheine</keyword>
<feature type="domain" description="Carrier" evidence="3">
    <location>
        <begin position="716"/>
        <end position="797"/>
    </location>
</feature>
<dbReference type="CDD" id="cd05930">
    <property type="entry name" value="A_NRPS"/>
    <property type="match status" value="1"/>
</dbReference>
<dbReference type="SUPFAM" id="SSF52777">
    <property type="entry name" value="CoA-dependent acyltransferases"/>
    <property type="match status" value="1"/>
</dbReference>
<reference evidence="4" key="1">
    <citation type="journal article" date="2013" name="Proc. Natl. Acad. Sci. U.S.A.">
        <title>Mapping gene clusters within arrayed metagenomic libraries to expand the structural diversity of biomedically relevant natural products.</title>
        <authorList>
            <person name="Owen J.G."/>
            <person name="Reddy B.V."/>
            <person name="Ternei M.A."/>
            <person name="Charlop-Powers Z."/>
            <person name="Calle P.Y."/>
            <person name="Kim J.H."/>
            <person name="Brady S.F."/>
        </authorList>
    </citation>
    <scope>NUCLEOTIDE SEQUENCE</scope>
</reference>
<dbReference type="Pfam" id="PF00550">
    <property type="entry name" value="PP-binding"/>
    <property type="match status" value="1"/>
</dbReference>
<dbReference type="InterPro" id="IPR020802">
    <property type="entry name" value="TesA-like"/>
</dbReference>
<dbReference type="GO" id="GO:0044550">
    <property type="term" value="P:secondary metabolite biosynthetic process"/>
    <property type="evidence" value="ECO:0007669"/>
    <property type="project" value="TreeGrafter"/>
</dbReference>
<dbReference type="GO" id="GO:0043041">
    <property type="term" value="P:amino acid activation for nonribosomal peptide biosynthetic process"/>
    <property type="evidence" value="ECO:0007669"/>
    <property type="project" value="TreeGrafter"/>
</dbReference>
<dbReference type="Gene3D" id="1.10.1200.10">
    <property type="entry name" value="ACP-like"/>
    <property type="match status" value="1"/>
</dbReference>